<dbReference type="HOGENOM" id="CLU_2670997_0_0_1"/>
<evidence type="ECO:0008006" key="8">
    <source>
        <dbReference type="Google" id="ProtNLM"/>
    </source>
</evidence>
<dbReference type="GO" id="GO:0016020">
    <property type="term" value="C:membrane"/>
    <property type="evidence" value="ECO:0007669"/>
    <property type="project" value="UniProtKB-SubCell"/>
</dbReference>
<dbReference type="PANTHER" id="PTHR48022">
    <property type="entry name" value="PLASTIDIC GLUCOSE TRANSPORTER 4"/>
    <property type="match status" value="1"/>
</dbReference>
<dbReference type="Pfam" id="PF00083">
    <property type="entry name" value="Sugar_tr"/>
    <property type="match status" value="1"/>
</dbReference>
<dbReference type="GO" id="GO:0005351">
    <property type="term" value="F:carbohydrate:proton symporter activity"/>
    <property type="evidence" value="ECO:0007669"/>
    <property type="project" value="TreeGrafter"/>
</dbReference>
<evidence type="ECO:0000256" key="1">
    <source>
        <dbReference type="ARBA" id="ARBA00004141"/>
    </source>
</evidence>
<keyword evidence="2 5" id="KW-0812">Transmembrane</keyword>
<dbReference type="AlphaFoldDB" id="A0A0D0UXM4"/>
<dbReference type="InterPro" id="IPR005828">
    <property type="entry name" value="MFS_sugar_transport-like"/>
</dbReference>
<dbReference type="EMBL" id="KN847917">
    <property type="protein sequence ID" value="KIR37510.1"/>
    <property type="molecule type" value="Genomic_DNA"/>
</dbReference>
<proteinExistence type="predicted"/>
<keyword evidence="4 5" id="KW-0472">Membrane</keyword>
<dbReference type="InterPro" id="IPR036259">
    <property type="entry name" value="MFS_trans_sf"/>
</dbReference>
<comment type="subcellular location">
    <subcellularLocation>
        <location evidence="1">Membrane</location>
        <topology evidence="1">Multi-pass membrane protein</topology>
    </subcellularLocation>
</comment>
<keyword evidence="7" id="KW-1185">Reference proteome</keyword>
<dbReference type="PANTHER" id="PTHR48022:SF33">
    <property type="entry name" value="SUGAR PERMEASE, PUTATIVE (AFU_ORTHOLOGUE AFUA_6G12040)-RELATED"/>
    <property type="match status" value="1"/>
</dbReference>
<dbReference type="InterPro" id="IPR050360">
    <property type="entry name" value="MFS_Sugar_Transporters"/>
</dbReference>
<feature type="transmembrane region" description="Helical" evidence="5">
    <location>
        <begin position="16"/>
        <end position="37"/>
    </location>
</feature>
<protein>
    <recommendedName>
        <fullName evidence="8">Major facilitator superfamily (MFS) profile domain-containing protein</fullName>
    </recommendedName>
</protein>
<evidence type="ECO:0000313" key="6">
    <source>
        <dbReference type="EMBL" id="KIR37510.1"/>
    </source>
</evidence>
<evidence type="ECO:0000256" key="3">
    <source>
        <dbReference type="ARBA" id="ARBA00022989"/>
    </source>
</evidence>
<keyword evidence="3 5" id="KW-1133">Transmembrane helix</keyword>
<gene>
    <name evidence="6" type="ORF">I313_06609</name>
</gene>
<dbReference type="Proteomes" id="UP000053392">
    <property type="component" value="Unassembled WGS sequence"/>
</dbReference>
<reference evidence="6 7" key="1">
    <citation type="submission" date="2015-01" db="EMBL/GenBank/DDBJ databases">
        <title>The Genome Sequence of Cryptococcus gattii Ram5.</title>
        <authorList>
            <consortium name="The Broad Institute Genomics Platform"/>
            <person name="Cuomo C."/>
            <person name="Litvintseva A."/>
            <person name="Chen Y."/>
            <person name="Heitman J."/>
            <person name="Sun S."/>
            <person name="Springer D."/>
            <person name="Dromer F."/>
            <person name="Young S."/>
            <person name="Zeng Q."/>
            <person name="Gargeya S."/>
            <person name="Abouelleil A."/>
            <person name="Alvarado L."/>
            <person name="Chapman S.B."/>
            <person name="Gainer-Dewar J."/>
            <person name="Goldberg J."/>
            <person name="Griggs A."/>
            <person name="Gujja S."/>
            <person name="Hansen M."/>
            <person name="Howarth C."/>
            <person name="Imamovic A."/>
            <person name="Larimer J."/>
            <person name="Murphy C."/>
            <person name="Naylor J."/>
            <person name="Pearson M."/>
            <person name="Priest M."/>
            <person name="Roberts A."/>
            <person name="Saif S."/>
            <person name="Shea T."/>
            <person name="Sykes S."/>
            <person name="Wortman J."/>
            <person name="Nusbaum C."/>
            <person name="Birren B."/>
        </authorList>
    </citation>
    <scope>NUCLEOTIDE SEQUENCE [LARGE SCALE GENOMIC DNA]</scope>
    <source>
        <strain evidence="6 7">Ram5</strain>
    </source>
</reference>
<evidence type="ECO:0000256" key="4">
    <source>
        <dbReference type="ARBA" id="ARBA00023136"/>
    </source>
</evidence>
<name>A0A0D0UXM4_9TREE</name>
<sequence length="75" mass="8348">MGFATPYMVNPDEANMGGYVGFVFAGFCAIACIWAFFCVPETAGRTSAEIDKLWADEIPVRKWKGYTTRVEEEIA</sequence>
<dbReference type="OrthoDB" id="6612291at2759"/>
<evidence type="ECO:0000256" key="2">
    <source>
        <dbReference type="ARBA" id="ARBA00022692"/>
    </source>
</evidence>
<accession>A0A0D0UXM4</accession>
<organism evidence="6 7">
    <name type="scientific">Cryptococcus deuterogattii Ram5</name>
    <dbReference type="NCBI Taxonomy" id="1296110"/>
    <lineage>
        <taxon>Eukaryota</taxon>
        <taxon>Fungi</taxon>
        <taxon>Dikarya</taxon>
        <taxon>Basidiomycota</taxon>
        <taxon>Agaricomycotina</taxon>
        <taxon>Tremellomycetes</taxon>
        <taxon>Tremellales</taxon>
        <taxon>Cryptococcaceae</taxon>
        <taxon>Cryptococcus</taxon>
        <taxon>Cryptococcus gattii species complex</taxon>
    </lineage>
</organism>
<evidence type="ECO:0000256" key="5">
    <source>
        <dbReference type="SAM" id="Phobius"/>
    </source>
</evidence>
<evidence type="ECO:0000313" key="7">
    <source>
        <dbReference type="Proteomes" id="UP000053392"/>
    </source>
</evidence>
<dbReference type="Gene3D" id="1.20.1250.20">
    <property type="entry name" value="MFS general substrate transporter like domains"/>
    <property type="match status" value="1"/>
</dbReference>